<dbReference type="InterPro" id="IPR046341">
    <property type="entry name" value="SET_dom_sf"/>
</dbReference>
<protein>
    <recommendedName>
        <fullName evidence="4">Histone-lysine N-methyltransferase, H3 lysine-4 specific</fullName>
        <ecNumber evidence="3">2.1.1.354</ecNumber>
    </recommendedName>
    <alternativeName>
        <fullName evidence="14">SET domain-containing protein 1</fullName>
    </alternativeName>
</protein>
<dbReference type="AlphaFoldDB" id="A0A077X2F8"/>
<keyword evidence="11" id="KW-0805">Transcription regulation</keyword>
<evidence type="ECO:0000256" key="7">
    <source>
        <dbReference type="ARBA" id="ARBA00022679"/>
    </source>
</evidence>
<feature type="domain" description="SET" evidence="21">
    <location>
        <begin position="1109"/>
        <end position="1226"/>
    </location>
</feature>
<dbReference type="GO" id="GO:0003723">
    <property type="term" value="F:RNA binding"/>
    <property type="evidence" value="ECO:0007669"/>
    <property type="project" value="UniProtKB-UniRule"/>
</dbReference>
<evidence type="ECO:0000256" key="1">
    <source>
        <dbReference type="ARBA" id="ARBA00004123"/>
    </source>
</evidence>
<dbReference type="EMBL" id="LK023385">
    <property type="protein sequence ID" value="CDS13669.1"/>
    <property type="molecule type" value="Genomic_DNA"/>
</dbReference>
<evidence type="ECO:0000256" key="12">
    <source>
        <dbReference type="ARBA" id="ARBA00023163"/>
    </source>
</evidence>
<evidence type="ECO:0000256" key="18">
    <source>
        <dbReference type="PROSITE-ProRule" id="PRU00176"/>
    </source>
</evidence>
<dbReference type="InterPro" id="IPR037841">
    <property type="entry name" value="SET_SETD1A/B"/>
</dbReference>
<feature type="compositionally biased region" description="Basic and acidic residues" evidence="19">
    <location>
        <begin position="264"/>
        <end position="287"/>
    </location>
</feature>
<feature type="compositionally biased region" description="Acidic residues" evidence="19">
    <location>
        <begin position="961"/>
        <end position="970"/>
    </location>
</feature>
<keyword evidence="5" id="KW-0158">Chromosome</keyword>
<dbReference type="CDD" id="cd00590">
    <property type="entry name" value="RRM_SF"/>
    <property type="match status" value="1"/>
</dbReference>
<dbReference type="PANTHER" id="PTHR45814:SF2">
    <property type="entry name" value="HISTONE-LYSINE N-METHYLTRANSFERASE SETD1"/>
    <property type="match status" value="1"/>
</dbReference>
<dbReference type="Gene3D" id="2.170.270.10">
    <property type="entry name" value="SET domain"/>
    <property type="match status" value="1"/>
</dbReference>
<dbReference type="PROSITE" id="PS50102">
    <property type="entry name" value="RRM"/>
    <property type="match status" value="1"/>
</dbReference>
<organism evidence="23">
    <name type="scientific">Lichtheimia ramosa</name>
    <dbReference type="NCBI Taxonomy" id="688394"/>
    <lineage>
        <taxon>Eukaryota</taxon>
        <taxon>Fungi</taxon>
        <taxon>Fungi incertae sedis</taxon>
        <taxon>Mucoromycota</taxon>
        <taxon>Mucoromycotina</taxon>
        <taxon>Mucoromycetes</taxon>
        <taxon>Mucorales</taxon>
        <taxon>Lichtheimiaceae</taxon>
        <taxon>Lichtheimia</taxon>
    </lineage>
</organism>
<feature type="region of interest" description="Disordered" evidence="19">
    <location>
        <begin position="529"/>
        <end position="584"/>
    </location>
</feature>
<feature type="compositionally biased region" description="Acidic residues" evidence="19">
    <location>
        <begin position="765"/>
        <end position="775"/>
    </location>
</feature>
<evidence type="ECO:0000256" key="17">
    <source>
        <dbReference type="ARBA" id="ARBA00049129"/>
    </source>
</evidence>
<evidence type="ECO:0000256" key="4">
    <source>
        <dbReference type="ARBA" id="ARBA00015839"/>
    </source>
</evidence>
<evidence type="ECO:0000256" key="9">
    <source>
        <dbReference type="ARBA" id="ARBA00022853"/>
    </source>
</evidence>
<feature type="region of interest" description="Disordered" evidence="19">
    <location>
        <begin position="116"/>
        <end position="136"/>
    </location>
</feature>
<evidence type="ECO:0000256" key="8">
    <source>
        <dbReference type="ARBA" id="ARBA00022691"/>
    </source>
</evidence>
<feature type="region of interest" description="Disordered" evidence="19">
    <location>
        <begin position="672"/>
        <end position="987"/>
    </location>
</feature>
<evidence type="ECO:0000256" key="6">
    <source>
        <dbReference type="ARBA" id="ARBA00022603"/>
    </source>
</evidence>
<evidence type="ECO:0000256" key="11">
    <source>
        <dbReference type="ARBA" id="ARBA00023015"/>
    </source>
</evidence>
<keyword evidence="13" id="KW-0539">Nucleus</keyword>
<dbReference type="InterPro" id="IPR044570">
    <property type="entry name" value="Set1-like"/>
</dbReference>
<dbReference type="Pfam" id="PF00856">
    <property type="entry name" value="SET"/>
    <property type="match status" value="1"/>
</dbReference>
<feature type="compositionally biased region" description="Basic and acidic residues" evidence="19">
    <location>
        <begin position="305"/>
        <end position="319"/>
    </location>
</feature>
<feature type="compositionally biased region" description="Basic residues" evidence="19">
    <location>
        <begin position="892"/>
        <end position="904"/>
    </location>
</feature>
<dbReference type="InterPro" id="IPR001214">
    <property type="entry name" value="SET_dom"/>
</dbReference>
<sequence length="1248" mass="140616">MDRSRCDSNNSQCAFIGTNAKAFFYIRSSPAPSNQDAVNTKSSSFDKSLQNYRLVYDPELDQSPNKQRSHPVKRFESEATSVTPRDPRASVLGYGKTTSRGSRKYRNKLKKIDYTTTTSTSINNHRSTSSDRSHTQQQQAAATVIVSNLSPLTTESQVATYFSIYGQVVFVEIEKCATTGGSLGIAKVIFAAEHGSSSARQAVDKGNGRKMGASGPVRVELDPTGEKLKAAVARTQSKTSDKDIGERSSSSARPSSSSAFIDNQNHHEEGEVLEDEVPRWSSRHDKGPPPSSSHYHHHHHHHRMPPRDYRYDDREDRHSRGYPPPPSSRNMSSQGPPPPMYMSSSSRYPSRPPPPPRHMESDRYGPPRRPPARWSRDAHSPSPGPPYRSRSRSRSRSMSREPPPPPGYYPPHDRSSSRWGGDPDWERDRQRRRSEYRAPSDDRRRDDYRRSSGNVEHQPSLVISRKCLPFMRGVLEDLRKLFYYYNCVDIYHDADDWFVVFDSVSAAKRAMSAANGQQLMGHTLTITLHDPKATPSSTSTSSSTSSSNHTPAREHPAASSTVTEPSLASEQKQPSPTTKEPARDIPITEQAKQLLLQQLADVFLKDLKNRVVGPAITDFQAKSAAAAHQQANMISSAPTATTMSTTTDTTDTTVTNEMKSEEGVETALPSLSKLPRFKKRTTTSNNESDKTSLGIVKKEERPRRLRDYLSDMSDEAPSPAPVEQHSVTDDDDEHPILTSETAMDEDEDEDMIVKRPSYKRRIDVFEEEEEDEESEPEIKAKPRAKPRRLRDYLSDDESEEVDQDHHAAFLQQLQRSQHEESDEDISEQKVVVAEKDGDEDRDVDVAGTPDSLEEEITQALLSNNNNKQAKKRARVEEEFDESEEEIMIPLPKMKRRKRPGRPKKTTHDKAAIAASAASAAALIKTPEEIEQEKRAEEEAERKREQAQRDKEEHERQLLATDESDLEELGTPEDNGGSVPPLPQWDPFQQVQDSEDYKFLRLAILEKVAPEEAANAIAMMEKEQAGNNVPAGCARARGYYVIPESEKATYLPRNKAVFDNSSSNTPTSGRMTSRTNRVNNRRLVAGMDMHKKSMVDSDILKFNQLKNRKKQLRFAKSPIHDWGLFAEERIDANDMVIEYVGEMIRQQVAEEREKRYERCGIGSSYLFRVDDDTVIDATKKGNIARFINHCCSPNCSAKIITVDKQKKIVIYANRDIEPGEEITYDYKFPIEADKIPCLCGSKFCKGTLN</sequence>
<keyword evidence="8" id="KW-0949">S-adenosyl-L-methionine</keyword>
<evidence type="ECO:0000313" key="23">
    <source>
        <dbReference type="EMBL" id="CDS13669.1"/>
    </source>
</evidence>
<dbReference type="CDD" id="cd19169">
    <property type="entry name" value="SET_SETD1"/>
    <property type="match status" value="1"/>
</dbReference>
<gene>
    <name evidence="23" type="ORF">LRAMOSA05843</name>
</gene>
<evidence type="ECO:0000256" key="2">
    <source>
        <dbReference type="ARBA" id="ARBA00004286"/>
    </source>
</evidence>
<dbReference type="OrthoDB" id="308383at2759"/>
<dbReference type="PANTHER" id="PTHR45814">
    <property type="entry name" value="HISTONE-LYSINE N-METHYLTRANSFERASE SETD1"/>
    <property type="match status" value="1"/>
</dbReference>
<dbReference type="InterPro" id="IPR000504">
    <property type="entry name" value="RRM_dom"/>
</dbReference>
<evidence type="ECO:0000259" key="21">
    <source>
        <dbReference type="PROSITE" id="PS50280"/>
    </source>
</evidence>
<name>A0A077X2F8_9FUNG</name>
<feature type="compositionally biased region" description="Low complexity" evidence="19">
    <location>
        <begin position="911"/>
        <end position="921"/>
    </location>
</feature>
<evidence type="ECO:0000256" key="16">
    <source>
        <dbReference type="ARBA" id="ARBA00047583"/>
    </source>
</evidence>
<dbReference type="FunFam" id="2.170.270.10:FF:000010">
    <property type="entry name" value="Histone-lysine N-methyltransferase"/>
    <property type="match status" value="1"/>
</dbReference>
<comment type="subcellular location">
    <subcellularLocation>
        <location evidence="2">Chromosome</location>
    </subcellularLocation>
    <subcellularLocation>
        <location evidence="1">Nucleus</location>
    </subcellularLocation>
</comment>
<dbReference type="InterPro" id="IPR003616">
    <property type="entry name" value="Post-SET_dom"/>
</dbReference>
<feature type="compositionally biased region" description="Basic and acidic residues" evidence="19">
    <location>
        <begin position="696"/>
        <end position="709"/>
    </location>
</feature>
<dbReference type="PROSITE" id="PS50280">
    <property type="entry name" value="SET"/>
    <property type="match status" value="1"/>
</dbReference>
<keyword evidence="6 23" id="KW-0489">Methyltransferase</keyword>
<feature type="compositionally biased region" description="Polar residues" evidence="19">
    <location>
        <begin position="116"/>
        <end position="127"/>
    </location>
</feature>
<comment type="catalytic activity">
    <reaction evidence="17">
        <text>N(6),N(6)-dimethyl-L-lysyl(4)-[histone H3] + S-adenosyl-L-methionine = N(6),N(6),N(6)-trimethyl-L-lysyl(4)-[histone H3] + S-adenosyl-L-homocysteine + H(+)</text>
        <dbReference type="Rhea" id="RHEA:60272"/>
        <dbReference type="Rhea" id="RHEA-COMP:15537"/>
        <dbReference type="Rhea" id="RHEA-COMP:15540"/>
        <dbReference type="ChEBI" id="CHEBI:15378"/>
        <dbReference type="ChEBI" id="CHEBI:57856"/>
        <dbReference type="ChEBI" id="CHEBI:59789"/>
        <dbReference type="ChEBI" id="CHEBI:61961"/>
        <dbReference type="ChEBI" id="CHEBI:61976"/>
    </reaction>
</comment>
<proteinExistence type="predicted"/>
<feature type="compositionally biased region" description="Basic and acidic residues" evidence="19">
    <location>
        <begin position="219"/>
        <end position="229"/>
    </location>
</feature>
<feature type="domain" description="RRM" evidence="20">
    <location>
        <begin position="142"/>
        <end position="224"/>
    </location>
</feature>
<dbReference type="GO" id="GO:0140999">
    <property type="term" value="F:histone H3K4 trimethyltransferase activity"/>
    <property type="evidence" value="ECO:0007669"/>
    <property type="project" value="UniProtKB-EC"/>
</dbReference>
<evidence type="ECO:0000256" key="3">
    <source>
        <dbReference type="ARBA" id="ARBA00012182"/>
    </source>
</evidence>
<keyword evidence="7 23" id="KW-0808">Transferase</keyword>
<comment type="catalytic activity">
    <reaction evidence="16">
        <text>N(6)-methyl-L-lysyl(4)-[histone H3] + S-adenosyl-L-methionine = N(6),N(6)-dimethyl-L-lysyl(4)-[histone H3] + S-adenosyl-L-homocysteine + H(+)</text>
        <dbReference type="Rhea" id="RHEA:60268"/>
        <dbReference type="Rhea" id="RHEA-COMP:15540"/>
        <dbReference type="Rhea" id="RHEA-COMP:15543"/>
        <dbReference type="ChEBI" id="CHEBI:15378"/>
        <dbReference type="ChEBI" id="CHEBI:57856"/>
        <dbReference type="ChEBI" id="CHEBI:59789"/>
        <dbReference type="ChEBI" id="CHEBI:61929"/>
        <dbReference type="ChEBI" id="CHEBI:61976"/>
    </reaction>
</comment>
<dbReference type="InterPro" id="IPR012677">
    <property type="entry name" value="Nucleotide-bd_a/b_plait_sf"/>
</dbReference>
<feature type="compositionally biased region" description="Acidic residues" evidence="19">
    <location>
        <begin position="877"/>
        <end position="886"/>
    </location>
</feature>
<dbReference type="SMART" id="SM00508">
    <property type="entry name" value="PostSET"/>
    <property type="match status" value="1"/>
</dbReference>
<keyword evidence="10 18" id="KW-0694">RNA-binding</keyword>
<dbReference type="Pfam" id="PF11764">
    <property type="entry name" value="N-SET"/>
    <property type="match status" value="1"/>
</dbReference>
<feature type="compositionally biased region" description="Basic and acidic residues" evidence="19">
    <location>
        <begin position="925"/>
        <end position="956"/>
    </location>
</feature>
<feature type="compositionally biased region" description="Basic residues" evidence="19">
    <location>
        <begin position="294"/>
        <end position="304"/>
    </location>
</feature>
<accession>A0A077X2F8</accession>
<keyword evidence="12" id="KW-0804">Transcription</keyword>
<dbReference type="InterPro" id="IPR024636">
    <property type="entry name" value="SET_assoc"/>
</dbReference>
<evidence type="ECO:0000256" key="15">
    <source>
        <dbReference type="ARBA" id="ARBA00047571"/>
    </source>
</evidence>
<evidence type="ECO:0000256" key="13">
    <source>
        <dbReference type="ARBA" id="ARBA00023242"/>
    </source>
</evidence>
<evidence type="ECO:0000256" key="19">
    <source>
        <dbReference type="SAM" id="MobiDB-lite"/>
    </source>
</evidence>
<evidence type="ECO:0000256" key="5">
    <source>
        <dbReference type="ARBA" id="ARBA00022454"/>
    </source>
</evidence>
<comment type="catalytic activity">
    <reaction evidence="15">
        <text>L-lysyl(4)-[histone H3] + 3 S-adenosyl-L-methionine = N(6),N(6),N(6)-trimethyl-L-lysyl(4)-[histone H3] + 3 S-adenosyl-L-homocysteine + 3 H(+)</text>
        <dbReference type="Rhea" id="RHEA:60260"/>
        <dbReference type="Rhea" id="RHEA-COMP:15537"/>
        <dbReference type="Rhea" id="RHEA-COMP:15547"/>
        <dbReference type="ChEBI" id="CHEBI:15378"/>
        <dbReference type="ChEBI" id="CHEBI:29969"/>
        <dbReference type="ChEBI" id="CHEBI:57856"/>
        <dbReference type="ChEBI" id="CHEBI:59789"/>
        <dbReference type="ChEBI" id="CHEBI:61961"/>
        <dbReference type="EC" id="2.1.1.354"/>
    </reaction>
</comment>
<evidence type="ECO:0000256" key="14">
    <source>
        <dbReference type="ARBA" id="ARBA00030093"/>
    </source>
</evidence>
<feature type="domain" description="Post-SET" evidence="22">
    <location>
        <begin position="1232"/>
        <end position="1248"/>
    </location>
</feature>
<keyword evidence="9" id="KW-0156">Chromatin regulator</keyword>
<dbReference type="SMART" id="SM00317">
    <property type="entry name" value="SET"/>
    <property type="match status" value="1"/>
</dbReference>
<dbReference type="GO" id="GO:0048188">
    <property type="term" value="C:Set1C/COMPASS complex"/>
    <property type="evidence" value="ECO:0007669"/>
    <property type="project" value="InterPro"/>
</dbReference>
<dbReference type="Pfam" id="PF11767">
    <property type="entry name" value="SET_assoc"/>
    <property type="match status" value="1"/>
</dbReference>
<dbReference type="PROSITE" id="PS50868">
    <property type="entry name" value="POST_SET"/>
    <property type="match status" value="1"/>
</dbReference>
<evidence type="ECO:0000256" key="10">
    <source>
        <dbReference type="ARBA" id="ARBA00022884"/>
    </source>
</evidence>
<dbReference type="Pfam" id="PF00076">
    <property type="entry name" value="RRM_1"/>
    <property type="match status" value="1"/>
</dbReference>
<dbReference type="Gene3D" id="3.30.70.330">
    <property type="match status" value="2"/>
</dbReference>
<feature type="compositionally biased region" description="Low complexity" evidence="19">
    <location>
        <begin position="536"/>
        <end position="547"/>
    </location>
</feature>
<dbReference type="GO" id="GO:0032259">
    <property type="term" value="P:methylation"/>
    <property type="evidence" value="ECO:0007669"/>
    <property type="project" value="UniProtKB-KW"/>
</dbReference>
<evidence type="ECO:0000259" key="22">
    <source>
        <dbReference type="PROSITE" id="PS50868"/>
    </source>
</evidence>
<feature type="compositionally biased region" description="Polar residues" evidence="19">
    <location>
        <begin position="558"/>
        <end position="578"/>
    </location>
</feature>
<dbReference type="SUPFAM" id="SSF82199">
    <property type="entry name" value="SET domain"/>
    <property type="match status" value="1"/>
</dbReference>
<reference evidence="23" key="1">
    <citation type="journal article" date="2014" name="Genome Announc.">
        <title>De novo whole-genome sequence and genome annotation of Lichtheimia ramosa.</title>
        <authorList>
            <person name="Linde J."/>
            <person name="Schwartze V."/>
            <person name="Binder U."/>
            <person name="Lass-Florl C."/>
            <person name="Voigt K."/>
            <person name="Horn F."/>
        </authorList>
    </citation>
    <scope>NUCLEOTIDE SEQUENCE</scope>
    <source>
        <strain evidence="23">JMRC FSU:6197</strain>
    </source>
</reference>
<dbReference type="EC" id="2.1.1.354" evidence="3"/>
<evidence type="ECO:0000259" key="20">
    <source>
        <dbReference type="PROSITE" id="PS50102"/>
    </source>
</evidence>
<dbReference type="SMART" id="SM00360">
    <property type="entry name" value="RRM"/>
    <property type="match status" value="2"/>
</dbReference>
<feature type="region of interest" description="Disordered" evidence="19">
    <location>
        <begin position="57"/>
        <end position="102"/>
    </location>
</feature>
<dbReference type="InterPro" id="IPR024657">
    <property type="entry name" value="COMPASS_Set1_N-SET"/>
</dbReference>
<feature type="region of interest" description="Disordered" evidence="19">
    <location>
        <begin position="196"/>
        <end position="456"/>
    </location>
</feature>
<feature type="compositionally biased region" description="Low complexity" evidence="19">
    <location>
        <begin position="247"/>
        <end position="259"/>
    </location>
</feature>
<dbReference type="GO" id="GO:0005694">
    <property type="term" value="C:chromosome"/>
    <property type="evidence" value="ECO:0007669"/>
    <property type="project" value="UniProtKB-SubCell"/>
</dbReference>
<dbReference type="InterPro" id="IPR035979">
    <property type="entry name" value="RBD_domain_sf"/>
</dbReference>
<dbReference type="SMART" id="SM01291">
    <property type="entry name" value="N-SET"/>
    <property type="match status" value="1"/>
</dbReference>
<feature type="compositionally biased region" description="Basic and acidic residues" evidence="19">
    <location>
        <begin position="424"/>
        <end position="450"/>
    </location>
</feature>
<dbReference type="SUPFAM" id="SSF54928">
    <property type="entry name" value="RNA-binding domain, RBD"/>
    <property type="match status" value="1"/>
</dbReference>